<reference evidence="1 2" key="1">
    <citation type="journal article" date="2024" name="bioRxiv">
        <title>A reference genome for Trichogramma kaykai: A tiny desert-dwelling parasitoid wasp with competing sex-ratio distorters.</title>
        <authorList>
            <person name="Culotta J."/>
            <person name="Lindsey A.R."/>
        </authorList>
    </citation>
    <scope>NUCLEOTIDE SEQUENCE [LARGE SCALE GENOMIC DNA]</scope>
    <source>
        <strain evidence="1 2">KSX58</strain>
    </source>
</reference>
<evidence type="ECO:0000313" key="1">
    <source>
        <dbReference type="EMBL" id="KAL3401485.1"/>
    </source>
</evidence>
<dbReference type="AlphaFoldDB" id="A0ABD2X880"/>
<dbReference type="EMBL" id="JBJJXI010000045">
    <property type="protein sequence ID" value="KAL3401485.1"/>
    <property type="molecule type" value="Genomic_DNA"/>
</dbReference>
<sequence length="67" mass="7596">MQIDQYKNSLIYRQARHVTIANIHPPEQTVKLVTLICDFILHAISVNVMACNDSPTPLLPLKRAQRG</sequence>
<evidence type="ECO:0000313" key="2">
    <source>
        <dbReference type="Proteomes" id="UP001627154"/>
    </source>
</evidence>
<dbReference type="Proteomes" id="UP001627154">
    <property type="component" value="Unassembled WGS sequence"/>
</dbReference>
<comment type="caution">
    <text evidence="1">The sequence shown here is derived from an EMBL/GenBank/DDBJ whole genome shotgun (WGS) entry which is preliminary data.</text>
</comment>
<gene>
    <name evidence="1" type="ORF">TKK_005319</name>
</gene>
<name>A0ABD2X880_9HYME</name>
<proteinExistence type="predicted"/>
<accession>A0ABD2X880</accession>
<keyword evidence="2" id="KW-1185">Reference proteome</keyword>
<organism evidence="1 2">
    <name type="scientific">Trichogramma kaykai</name>
    <dbReference type="NCBI Taxonomy" id="54128"/>
    <lineage>
        <taxon>Eukaryota</taxon>
        <taxon>Metazoa</taxon>
        <taxon>Ecdysozoa</taxon>
        <taxon>Arthropoda</taxon>
        <taxon>Hexapoda</taxon>
        <taxon>Insecta</taxon>
        <taxon>Pterygota</taxon>
        <taxon>Neoptera</taxon>
        <taxon>Endopterygota</taxon>
        <taxon>Hymenoptera</taxon>
        <taxon>Apocrita</taxon>
        <taxon>Proctotrupomorpha</taxon>
        <taxon>Chalcidoidea</taxon>
        <taxon>Trichogrammatidae</taxon>
        <taxon>Trichogramma</taxon>
    </lineage>
</organism>
<protein>
    <submittedName>
        <fullName evidence="1">Uncharacterized protein</fullName>
    </submittedName>
</protein>